<protein>
    <submittedName>
        <fullName evidence="3">Dipeptidase</fullName>
        <ecNumber evidence="3">3.4.13.19</ecNumber>
    </submittedName>
</protein>
<evidence type="ECO:0000313" key="4">
    <source>
        <dbReference type="Proteomes" id="UP001459204"/>
    </source>
</evidence>
<feature type="transmembrane region" description="Helical" evidence="2">
    <location>
        <begin position="18"/>
        <end position="37"/>
    </location>
</feature>
<evidence type="ECO:0000256" key="1">
    <source>
        <dbReference type="SAM" id="MobiDB-lite"/>
    </source>
</evidence>
<dbReference type="Gene3D" id="1.10.287.650">
    <property type="entry name" value="L27 domain"/>
    <property type="match status" value="1"/>
</dbReference>
<dbReference type="EC" id="3.4.13.19" evidence="3"/>
<dbReference type="Proteomes" id="UP001459204">
    <property type="component" value="Unassembled WGS sequence"/>
</dbReference>
<dbReference type="Gene3D" id="3.20.20.140">
    <property type="entry name" value="Metal-dependent hydrolases"/>
    <property type="match status" value="1"/>
</dbReference>
<keyword evidence="4" id="KW-1185">Reference proteome</keyword>
<keyword evidence="2" id="KW-0472">Membrane</keyword>
<dbReference type="PANTHER" id="PTHR10443:SF12">
    <property type="entry name" value="DIPEPTIDASE"/>
    <property type="match status" value="1"/>
</dbReference>
<keyword evidence="3" id="KW-0224">Dipeptidase</keyword>
<reference evidence="3 4" key="1">
    <citation type="submission" date="2024-04" db="EMBL/GenBank/DDBJ databases">
        <title>Draft genome sequence of Pseudoxanthomonas putridarboris WD12.</title>
        <authorList>
            <person name="Oh J."/>
        </authorList>
    </citation>
    <scope>NUCLEOTIDE SEQUENCE [LARGE SCALE GENOMIC DNA]</scope>
    <source>
        <strain evidence="3 4">WD12</strain>
    </source>
</reference>
<keyword evidence="3" id="KW-0645">Protease</keyword>
<evidence type="ECO:0000256" key="2">
    <source>
        <dbReference type="SAM" id="Phobius"/>
    </source>
</evidence>
<feature type="region of interest" description="Disordered" evidence="1">
    <location>
        <begin position="204"/>
        <end position="223"/>
    </location>
</feature>
<organism evidence="3 4">
    <name type="scientific">Pseudoxanthomonas putridarboris</name>
    <dbReference type="NCBI Taxonomy" id="752605"/>
    <lineage>
        <taxon>Bacteria</taxon>
        <taxon>Pseudomonadati</taxon>
        <taxon>Pseudomonadota</taxon>
        <taxon>Gammaproteobacteria</taxon>
        <taxon>Lysobacterales</taxon>
        <taxon>Lysobacteraceae</taxon>
        <taxon>Pseudoxanthomonas</taxon>
    </lineage>
</organism>
<keyword evidence="2" id="KW-1133">Transmembrane helix</keyword>
<dbReference type="Pfam" id="PF01244">
    <property type="entry name" value="Peptidase_M19"/>
    <property type="match status" value="1"/>
</dbReference>
<dbReference type="SUPFAM" id="SSF51556">
    <property type="entry name" value="Metallo-dependent hydrolases"/>
    <property type="match status" value="1"/>
</dbReference>
<gene>
    <name evidence="3" type="ORF">AAD027_01065</name>
</gene>
<dbReference type="RefSeq" id="WP_341724163.1">
    <property type="nucleotide sequence ID" value="NZ_JBBWWT010000001.1"/>
</dbReference>
<keyword evidence="2" id="KW-0812">Transmembrane</keyword>
<accession>A0ABU9IVG1</accession>
<dbReference type="PANTHER" id="PTHR10443">
    <property type="entry name" value="MICROSOMAL DIPEPTIDASE"/>
    <property type="match status" value="1"/>
</dbReference>
<comment type="caution">
    <text evidence="3">The sequence shown here is derived from an EMBL/GenBank/DDBJ whole genome shotgun (WGS) entry which is preliminary data.</text>
</comment>
<evidence type="ECO:0000313" key="3">
    <source>
        <dbReference type="EMBL" id="MEL1262964.1"/>
    </source>
</evidence>
<dbReference type="InterPro" id="IPR032466">
    <property type="entry name" value="Metal_Hydrolase"/>
</dbReference>
<keyword evidence="3" id="KW-0378">Hydrolase</keyword>
<dbReference type="GO" id="GO:0016805">
    <property type="term" value="F:dipeptidase activity"/>
    <property type="evidence" value="ECO:0007669"/>
    <property type="project" value="UniProtKB-KW"/>
</dbReference>
<name>A0ABU9IVG1_9GAMM</name>
<dbReference type="InterPro" id="IPR008257">
    <property type="entry name" value="Pept_M19"/>
</dbReference>
<proteinExistence type="predicted"/>
<dbReference type="EMBL" id="JBBWWT010000001">
    <property type="protein sequence ID" value="MEL1262964.1"/>
    <property type="molecule type" value="Genomic_DNA"/>
</dbReference>
<sequence length="436" mass="45919">MSETETVPVRAGRKRGKGLVVAAVVVVALAAGAFYYYKGRSAGAGNDEGGAPGAAATDARAIHDAVLVLDSHVDVLLPETPKRYYAPDGGSRASLEQLVEGGVDAVVLSIAVGPGPETPEGDAAARKEADDKLAAIQGFIAGSDGKVELARSADDVERIHKDGKVAVLLGFQNARILGTDLAAFDRYHEAGVRVAALNHAGHNAFSDSSRPSDPAQVERHQGLSGLGKQAVRRFNDLGVLIDVSQLSTAALSLTLALTRAPVVATHSDARALVDNTRNLSDAELDAIKANGGVVQLTPFSAYLRNPSDEELAAARKVRVEHGLSAEFKSPTDGYGDLPEDRRDAFLDALRAQVKRATLSDFVDHIDYVAKRIGVEHVGIGSDFDHGAGVDGFDGEKDAPSVTAELVKRGYAREQIAAIWGGNFLRVLRAAEAARER</sequence>
<dbReference type="PROSITE" id="PS51365">
    <property type="entry name" value="RENAL_DIPEPTIDASE_2"/>
    <property type="match status" value="1"/>
</dbReference>